<evidence type="ECO:0000256" key="12">
    <source>
        <dbReference type="ARBA" id="ARBA00029811"/>
    </source>
</evidence>
<feature type="domain" description="ERAP1-like C-terminal" evidence="15">
    <location>
        <begin position="508"/>
        <end position="812"/>
    </location>
</feature>
<dbReference type="PANTHER" id="PTHR11533">
    <property type="entry name" value="PROTEASE M1 ZINC METALLOPROTEASE"/>
    <property type="match status" value="1"/>
</dbReference>
<dbReference type="PANTHER" id="PTHR11533:SF174">
    <property type="entry name" value="PUROMYCIN-SENSITIVE AMINOPEPTIDASE-RELATED"/>
    <property type="match status" value="1"/>
</dbReference>
<feature type="domain" description="Aminopeptidase N-like N-terminal" evidence="16">
    <location>
        <begin position="91"/>
        <end position="186"/>
    </location>
</feature>
<dbReference type="InterPro" id="IPR045357">
    <property type="entry name" value="Aminopeptidase_N-like_N"/>
</dbReference>
<protein>
    <recommendedName>
        <fullName evidence="5">Aminopeptidase N</fullName>
        <ecNumber evidence="4">3.4.11.2</ecNumber>
    </recommendedName>
    <alternativeName>
        <fullName evidence="12">Alanine aminopeptidase</fullName>
    </alternativeName>
    <alternativeName>
        <fullName evidence="13">Lysyl aminopeptidase</fullName>
    </alternativeName>
</protein>
<evidence type="ECO:0000256" key="3">
    <source>
        <dbReference type="ARBA" id="ARBA00010136"/>
    </source>
</evidence>
<dbReference type="InterPro" id="IPR050344">
    <property type="entry name" value="Peptidase_M1_aminopeptidases"/>
</dbReference>
<evidence type="ECO:0000256" key="13">
    <source>
        <dbReference type="ARBA" id="ARBA00031533"/>
    </source>
</evidence>
<sequence length="822" mass="91949">MPASDTITRDHAKLRAAMLEVDSYRINLDVTDDAVFAVHTVVNFSVSAGALGHATSIDLLGHEVESAMLNGHAVTYDGVRLKLDDLQADNELVVTSSAPYSTTGEGLHRYVDPYDEAEYLYTQCAPADARRIFPVFDQPDLKATFELRVTAPAHWEVLSNEPGEYVVDGNVAHWTFGATPVMSSYLFALIAGEYIRVAEDSRDTPEASVPLGLWARRSLARHVDADQILTITKAGFAFYEQHFAQPYPYSKYDQIFVPEFNAGAMENVGAVTILEDYIFRSPVPQATVLRRAITILHELAHMWFGNLVTMKWWDDLWLSESFAEFVSHLAAVDAGFPHAWTTFNATEKSWAYRQDQLSTTHPVVADMVDLDAVAGNFDGITYAKGASVLRQLVAWVGQEQFLAGVRSYFAEHAWSNTEFSDLLRHLETASGRDLSGWSEQWLHSTGVNTLSWERRNGVTITQSQPVRQHRVGIGFYDFDETKQLTRTDYVETDLNAEITTIHAPDSALVLVNDADLTYAKLRPDTTSMHTLTEHLSDVDDSLARSLLWATAWDQTRDAEASASWFLELVLDHVAHETDSSMVFTLLRQAATSVERFIPDAQIALYRHHLAGRLWHLVLEADAGSDLQLQLVQAFLRHAREEHAEQVAQLAHKQGPPGFSVSTDMAWIALQRLVAMCKAGESEIDEALEEDDTSNGYLAAIQARAMRPTKRHKAETWEQLTGGTLTNMELRHMVMGFMDVHEQALLEPYTSRYFEQISDLWAANSYELAETLALGLYPSWAVSEQTAEQTLAVIETTPHSGLKRLLTELHDDVLRALAARAAF</sequence>
<dbReference type="InterPro" id="IPR024571">
    <property type="entry name" value="ERAP1-like_C_dom"/>
</dbReference>
<evidence type="ECO:0000256" key="10">
    <source>
        <dbReference type="ARBA" id="ARBA00022833"/>
    </source>
</evidence>
<evidence type="ECO:0000259" key="16">
    <source>
        <dbReference type="Pfam" id="PF17900"/>
    </source>
</evidence>
<evidence type="ECO:0000256" key="9">
    <source>
        <dbReference type="ARBA" id="ARBA00022801"/>
    </source>
</evidence>
<keyword evidence="17" id="KW-0762">Sugar transport</keyword>
<dbReference type="Pfam" id="PF11838">
    <property type="entry name" value="ERAP1_C"/>
    <property type="match status" value="1"/>
</dbReference>
<dbReference type="GO" id="GO:0016285">
    <property type="term" value="F:alanyl aminopeptidase activity"/>
    <property type="evidence" value="ECO:0007669"/>
    <property type="project" value="UniProtKB-EC"/>
</dbReference>
<keyword evidence="8" id="KW-0479">Metal-binding</keyword>
<keyword evidence="7" id="KW-0645">Protease</keyword>
<name>A0ABU2B063_9MICC</name>
<evidence type="ECO:0000313" key="18">
    <source>
        <dbReference type="Proteomes" id="UP001183794"/>
    </source>
</evidence>
<accession>A0ABU2B063</accession>
<keyword evidence="17" id="KW-0687">Ribonucleoprotein</keyword>
<evidence type="ECO:0000259" key="14">
    <source>
        <dbReference type="Pfam" id="PF01433"/>
    </source>
</evidence>
<dbReference type="SUPFAM" id="SSF63737">
    <property type="entry name" value="Leukotriene A4 hydrolase N-terminal domain"/>
    <property type="match status" value="1"/>
</dbReference>
<dbReference type="InterPro" id="IPR001930">
    <property type="entry name" value="Peptidase_M1"/>
</dbReference>
<proteinExistence type="inferred from homology"/>
<evidence type="ECO:0000256" key="4">
    <source>
        <dbReference type="ARBA" id="ARBA00012564"/>
    </source>
</evidence>
<dbReference type="NCBIfam" id="TIGR02412">
    <property type="entry name" value="pepN_strep_liv"/>
    <property type="match status" value="1"/>
</dbReference>
<evidence type="ECO:0000256" key="6">
    <source>
        <dbReference type="ARBA" id="ARBA00022438"/>
    </source>
</evidence>
<keyword evidence="17" id="KW-0689">Ribosomal protein</keyword>
<evidence type="ECO:0000259" key="15">
    <source>
        <dbReference type="Pfam" id="PF11838"/>
    </source>
</evidence>
<dbReference type="PRINTS" id="PR00756">
    <property type="entry name" value="ALADIPTASE"/>
</dbReference>
<feature type="domain" description="Peptidase M1 membrane alanine aminopeptidase" evidence="14">
    <location>
        <begin position="230"/>
        <end position="441"/>
    </location>
</feature>
<comment type="caution">
    <text evidence="17">The sequence shown here is derived from an EMBL/GenBank/DDBJ whole genome shotgun (WGS) entry which is preliminary data.</text>
</comment>
<evidence type="ECO:0000313" key="17">
    <source>
        <dbReference type="EMBL" id="MDR7346994.1"/>
    </source>
</evidence>
<dbReference type="Gene3D" id="1.10.390.10">
    <property type="entry name" value="Neutral Protease Domain 2"/>
    <property type="match status" value="1"/>
</dbReference>
<evidence type="ECO:0000256" key="11">
    <source>
        <dbReference type="ARBA" id="ARBA00023049"/>
    </source>
</evidence>
<keyword evidence="17" id="KW-0813">Transport</keyword>
<dbReference type="EMBL" id="JAVDYJ010000001">
    <property type="protein sequence ID" value="MDR7346994.1"/>
    <property type="molecule type" value="Genomic_DNA"/>
</dbReference>
<dbReference type="GO" id="GO:0005840">
    <property type="term" value="C:ribosome"/>
    <property type="evidence" value="ECO:0007669"/>
    <property type="project" value="UniProtKB-KW"/>
</dbReference>
<dbReference type="InterPro" id="IPR027268">
    <property type="entry name" value="Peptidase_M4/M1_CTD_sf"/>
</dbReference>
<gene>
    <name evidence="17" type="ORF">J2S62_001251</name>
</gene>
<dbReference type="SUPFAM" id="SSF55486">
    <property type="entry name" value="Metalloproteases ('zincins'), catalytic domain"/>
    <property type="match status" value="1"/>
</dbReference>
<dbReference type="Pfam" id="PF01433">
    <property type="entry name" value="Peptidase_M1"/>
    <property type="match status" value="1"/>
</dbReference>
<dbReference type="CDD" id="cd09602">
    <property type="entry name" value="M1_APN"/>
    <property type="match status" value="1"/>
</dbReference>
<keyword evidence="9 17" id="KW-0378">Hydrolase</keyword>
<dbReference type="Gene3D" id="2.60.40.1730">
    <property type="entry name" value="tricorn interacting facor f3 domain"/>
    <property type="match status" value="1"/>
</dbReference>
<evidence type="ECO:0000256" key="1">
    <source>
        <dbReference type="ARBA" id="ARBA00000098"/>
    </source>
</evidence>
<keyword evidence="10" id="KW-0862">Zinc</keyword>
<keyword evidence="18" id="KW-1185">Reference proteome</keyword>
<dbReference type="RefSeq" id="WP_310172644.1">
    <property type="nucleotide sequence ID" value="NZ_BAABHE010000002.1"/>
</dbReference>
<dbReference type="InterPro" id="IPR042097">
    <property type="entry name" value="Aminopeptidase_N-like_N_sf"/>
</dbReference>
<comment type="similarity">
    <text evidence="3">Belongs to the peptidase M1 family.</text>
</comment>
<dbReference type="Pfam" id="PF17900">
    <property type="entry name" value="Peptidase_M1_N"/>
    <property type="match status" value="1"/>
</dbReference>
<comment type="catalytic activity">
    <reaction evidence="1">
        <text>Release of an N-terminal amino acid, Xaa-|-Yaa- from a peptide, amide or arylamide. Xaa is preferably Ala, but may be most amino acids including Pro (slow action). When a terminal hydrophobic residue is followed by a prolyl residue, the two may be released as an intact Xaa-Pro dipeptide.</text>
        <dbReference type="EC" id="3.4.11.2"/>
    </reaction>
</comment>
<evidence type="ECO:0000256" key="7">
    <source>
        <dbReference type="ARBA" id="ARBA00022670"/>
    </source>
</evidence>
<evidence type="ECO:0000256" key="8">
    <source>
        <dbReference type="ARBA" id="ARBA00022723"/>
    </source>
</evidence>
<dbReference type="InterPro" id="IPR014782">
    <property type="entry name" value="Peptidase_M1_dom"/>
</dbReference>
<comment type="cofactor">
    <cofactor evidence="2">
        <name>Zn(2+)</name>
        <dbReference type="ChEBI" id="CHEBI:29105"/>
    </cofactor>
</comment>
<reference evidence="17 18" key="1">
    <citation type="submission" date="2023-07" db="EMBL/GenBank/DDBJ databases">
        <title>Sequencing the genomes of 1000 actinobacteria strains.</title>
        <authorList>
            <person name="Klenk H.-P."/>
        </authorList>
    </citation>
    <scope>NUCLEOTIDE SEQUENCE [LARGE SCALE GENOMIC DNA]</scope>
    <source>
        <strain evidence="17 18">DSM 22966</strain>
    </source>
</reference>
<keyword evidence="6 17" id="KW-0031">Aminopeptidase</keyword>
<dbReference type="InterPro" id="IPR012778">
    <property type="entry name" value="Pept_M1_aminopeptidase"/>
</dbReference>
<organism evidence="17 18">
    <name type="scientific">Enteractinococcus fodinae</name>
    <dbReference type="NCBI Taxonomy" id="684663"/>
    <lineage>
        <taxon>Bacteria</taxon>
        <taxon>Bacillati</taxon>
        <taxon>Actinomycetota</taxon>
        <taxon>Actinomycetes</taxon>
        <taxon>Micrococcales</taxon>
        <taxon>Micrococcaceae</taxon>
    </lineage>
</organism>
<keyword evidence="11" id="KW-0482">Metalloprotease</keyword>
<evidence type="ECO:0000256" key="2">
    <source>
        <dbReference type="ARBA" id="ARBA00001947"/>
    </source>
</evidence>
<evidence type="ECO:0000256" key="5">
    <source>
        <dbReference type="ARBA" id="ARBA00015611"/>
    </source>
</evidence>
<dbReference type="EC" id="3.4.11.2" evidence="4"/>
<dbReference type="Proteomes" id="UP001183794">
    <property type="component" value="Unassembled WGS sequence"/>
</dbReference>